<keyword evidence="3" id="KW-1185">Reference proteome</keyword>
<dbReference type="EMBL" id="JAAVJH010000012">
    <property type="protein sequence ID" value="NJR80038.1"/>
    <property type="molecule type" value="Genomic_DNA"/>
</dbReference>
<name>A0ABX1CQ12_9SPHN</name>
<evidence type="ECO:0000313" key="2">
    <source>
        <dbReference type="EMBL" id="NJR80038.1"/>
    </source>
</evidence>
<accession>A0ABX1CQ12</accession>
<dbReference type="Proteomes" id="UP000732399">
    <property type="component" value="Unassembled WGS sequence"/>
</dbReference>
<evidence type="ECO:0000256" key="1">
    <source>
        <dbReference type="SAM" id="MobiDB-lite"/>
    </source>
</evidence>
<protein>
    <submittedName>
        <fullName evidence="2">Uncharacterized protein</fullName>
    </submittedName>
</protein>
<sequence length="108" mass="11312">MIVRTRDMVHAVLTRCGGIDLSGACHVGFVVPEEEGERMTSGRIEAVMRSRGASPRALRLLPFTRPSSSASAVKPREALGCGDAGSAEWRGPSSSTLGRATPSSLACL</sequence>
<feature type="compositionally biased region" description="Polar residues" evidence="1">
    <location>
        <begin position="92"/>
        <end position="108"/>
    </location>
</feature>
<organism evidence="2 3">
    <name type="scientific">Sphingomonas corticis</name>
    <dbReference type="NCBI Taxonomy" id="2722791"/>
    <lineage>
        <taxon>Bacteria</taxon>
        <taxon>Pseudomonadati</taxon>
        <taxon>Pseudomonadota</taxon>
        <taxon>Alphaproteobacteria</taxon>
        <taxon>Sphingomonadales</taxon>
        <taxon>Sphingomonadaceae</taxon>
        <taxon>Sphingomonas</taxon>
    </lineage>
</organism>
<reference evidence="2 3" key="1">
    <citation type="submission" date="2020-03" db="EMBL/GenBank/DDBJ databases">
        <authorList>
            <person name="Wang L."/>
            <person name="He N."/>
            <person name="Li Y."/>
            <person name="Fang Y."/>
            <person name="Zhang F."/>
        </authorList>
    </citation>
    <scope>NUCLEOTIDE SEQUENCE [LARGE SCALE GENOMIC DNA]</scope>
    <source>
        <strain evidence="2 3">36D10-4-7</strain>
    </source>
</reference>
<gene>
    <name evidence="2" type="ORF">HBH26_15750</name>
</gene>
<feature type="region of interest" description="Disordered" evidence="1">
    <location>
        <begin position="66"/>
        <end position="108"/>
    </location>
</feature>
<comment type="caution">
    <text evidence="2">The sequence shown here is derived from an EMBL/GenBank/DDBJ whole genome shotgun (WGS) entry which is preliminary data.</text>
</comment>
<proteinExistence type="predicted"/>
<evidence type="ECO:0000313" key="3">
    <source>
        <dbReference type="Proteomes" id="UP000732399"/>
    </source>
</evidence>
<dbReference type="RefSeq" id="WP_168135595.1">
    <property type="nucleotide sequence ID" value="NZ_JAAVJH010000012.1"/>
</dbReference>